<dbReference type="PATRIC" id="fig|1073571.4.peg.1774"/>
<protein>
    <submittedName>
        <fullName evidence="1">Uncharacterized protein</fullName>
    </submittedName>
</protein>
<proteinExistence type="predicted"/>
<reference evidence="2" key="1">
    <citation type="submission" date="2015-03" db="EMBL/GenBank/DDBJ databases">
        <authorList>
            <person name="Wibberg D."/>
        </authorList>
    </citation>
    <scope>NUCLEOTIDE SEQUENCE [LARGE SCALE GENOMIC DNA]</scope>
</reference>
<gene>
    <name evidence="1" type="ORF">PRIO_1694</name>
</gene>
<evidence type="ECO:0000313" key="1">
    <source>
        <dbReference type="EMBL" id="CQR54051.1"/>
    </source>
</evidence>
<dbReference type="AlphaFoldDB" id="A0A0E4H8B3"/>
<name>A0A0E4H8B3_9BACL</name>
<dbReference type="HOGENOM" id="CLU_3409823_0_0_9"/>
<dbReference type="EMBL" id="LN831776">
    <property type="protein sequence ID" value="CQR54051.1"/>
    <property type="molecule type" value="Genomic_DNA"/>
</dbReference>
<dbReference type="KEGG" id="pri:PRIO_1694"/>
<evidence type="ECO:0000313" key="2">
    <source>
        <dbReference type="Proteomes" id="UP000033163"/>
    </source>
</evidence>
<accession>A0A0E4H8B3</accession>
<sequence length="29" mass="3178">MKGKILGINDNPVINTLEYGPVHYYGLSA</sequence>
<organism evidence="1 2">
    <name type="scientific">Paenibacillus riograndensis SBR5</name>
    <dbReference type="NCBI Taxonomy" id="1073571"/>
    <lineage>
        <taxon>Bacteria</taxon>
        <taxon>Bacillati</taxon>
        <taxon>Bacillota</taxon>
        <taxon>Bacilli</taxon>
        <taxon>Bacillales</taxon>
        <taxon>Paenibacillaceae</taxon>
        <taxon>Paenibacillus</taxon>
        <taxon>Paenibacillus sonchi group</taxon>
    </lineage>
</organism>
<dbReference type="Proteomes" id="UP000033163">
    <property type="component" value="Chromosome I"/>
</dbReference>